<proteinExistence type="predicted"/>
<reference evidence="1 2" key="1">
    <citation type="journal article" date="2020" name="BMC Genomics">
        <title>Correction to: Identification and distribution of gene clusters required for synthesis of sphingolipid metabolism inhibitors in diverse species of the filamentous fungus Fusarium.</title>
        <authorList>
            <person name="Kim H.S."/>
            <person name="Lohmar J.M."/>
            <person name="Busman M."/>
            <person name="Brown D.W."/>
            <person name="Naumann T.A."/>
            <person name="Divon H.H."/>
            <person name="Lysoe E."/>
            <person name="Uhlig S."/>
            <person name="Proctor R.H."/>
        </authorList>
    </citation>
    <scope>NUCLEOTIDE SEQUENCE [LARGE SCALE GENOMIC DNA]</scope>
    <source>
        <strain evidence="1 2">NRRL 25214</strain>
    </source>
</reference>
<dbReference type="EMBL" id="JABEVY010000490">
    <property type="protein sequence ID" value="KAF5231192.1"/>
    <property type="molecule type" value="Genomic_DNA"/>
</dbReference>
<gene>
    <name evidence="1" type="ORF">FANTH_13512</name>
</gene>
<name>A0A8H4YN00_9HYPO</name>
<organism evidence="1 2">
    <name type="scientific">Fusarium anthophilum</name>
    <dbReference type="NCBI Taxonomy" id="48485"/>
    <lineage>
        <taxon>Eukaryota</taxon>
        <taxon>Fungi</taxon>
        <taxon>Dikarya</taxon>
        <taxon>Ascomycota</taxon>
        <taxon>Pezizomycotina</taxon>
        <taxon>Sordariomycetes</taxon>
        <taxon>Hypocreomycetidae</taxon>
        <taxon>Hypocreales</taxon>
        <taxon>Nectriaceae</taxon>
        <taxon>Fusarium</taxon>
        <taxon>Fusarium fujikuroi species complex</taxon>
    </lineage>
</organism>
<comment type="caution">
    <text evidence="1">The sequence shown here is derived from an EMBL/GenBank/DDBJ whole genome shotgun (WGS) entry which is preliminary data.</text>
</comment>
<evidence type="ECO:0000313" key="2">
    <source>
        <dbReference type="Proteomes" id="UP000573603"/>
    </source>
</evidence>
<dbReference type="Proteomes" id="UP000573603">
    <property type="component" value="Unassembled WGS sequence"/>
</dbReference>
<accession>A0A8H4YN00</accession>
<protein>
    <submittedName>
        <fullName evidence="1">Uncharacterized protein</fullName>
    </submittedName>
</protein>
<evidence type="ECO:0000313" key="1">
    <source>
        <dbReference type="EMBL" id="KAF5231192.1"/>
    </source>
</evidence>
<dbReference type="AlphaFoldDB" id="A0A8H4YN00"/>
<keyword evidence="2" id="KW-1185">Reference proteome</keyword>
<sequence>MLSQQSDIRCLPAYSLDLYQYNHFISTTNIHPLYFLLFMFNLARATPITLGDSSLDSLSKLLDDDSIPVVDDPDFFNLGHRNAKSQKKHEKRAGPPYHLPYVLWKVTFERKKGDAGDFKVPGWIFGFPWAADRWGAQPASPWDIVVAPGVNQPLPLIGTSNGDLWYATNSYFYPFMRGTPPLATRRTYTEYTSWALTGLGFKFSIIRTPNDYLARGNLGARVGVPGKGFQPTDGYIHMNFKPNLTGVVHFSDPGFNYDANITGVLIQQGKTWV</sequence>